<dbReference type="SMART" id="SM00213">
    <property type="entry name" value="UBQ"/>
    <property type="match status" value="1"/>
</dbReference>
<gene>
    <name evidence="2" type="ORF">SteCoe_38762</name>
</gene>
<dbReference type="OrthoDB" id="428577at2759"/>
<dbReference type="SUPFAM" id="SSF54236">
    <property type="entry name" value="Ubiquitin-like"/>
    <property type="match status" value="1"/>
</dbReference>
<dbReference type="InterPro" id="IPR029071">
    <property type="entry name" value="Ubiquitin-like_domsf"/>
</dbReference>
<dbReference type="PROSITE" id="PS00299">
    <property type="entry name" value="UBIQUITIN_1"/>
    <property type="match status" value="1"/>
</dbReference>
<evidence type="ECO:0000259" key="1">
    <source>
        <dbReference type="PROSITE" id="PS50053"/>
    </source>
</evidence>
<feature type="domain" description="Ubiquitin-like" evidence="1">
    <location>
        <begin position="156"/>
        <end position="231"/>
    </location>
</feature>
<evidence type="ECO:0000313" key="3">
    <source>
        <dbReference type="Proteomes" id="UP000187209"/>
    </source>
</evidence>
<accession>A0A1R2AL56</accession>
<protein>
    <recommendedName>
        <fullName evidence="1">Ubiquitin-like domain-containing protein</fullName>
    </recommendedName>
</protein>
<dbReference type="Gene3D" id="3.10.20.90">
    <property type="entry name" value="Phosphatidylinositol 3-kinase Catalytic Subunit, Chain A, domain 1"/>
    <property type="match status" value="1"/>
</dbReference>
<dbReference type="InterPro" id="IPR000626">
    <property type="entry name" value="Ubiquitin-like_dom"/>
</dbReference>
<dbReference type="InterPro" id="IPR019954">
    <property type="entry name" value="Ubiquitin_CS"/>
</dbReference>
<keyword evidence="3" id="KW-1185">Reference proteome</keyword>
<dbReference type="Proteomes" id="UP000187209">
    <property type="component" value="Unassembled WGS sequence"/>
</dbReference>
<evidence type="ECO:0000313" key="2">
    <source>
        <dbReference type="EMBL" id="OMJ65224.1"/>
    </source>
</evidence>
<dbReference type="AlphaFoldDB" id="A0A1R2AL56"/>
<dbReference type="Pfam" id="PF00240">
    <property type="entry name" value="ubiquitin"/>
    <property type="match status" value="1"/>
</dbReference>
<name>A0A1R2AL56_9CILI</name>
<proteinExistence type="predicted"/>
<dbReference type="PANTHER" id="PTHR10666">
    <property type="entry name" value="UBIQUITIN"/>
    <property type="match status" value="1"/>
</dbReference>
<dbReference type="EMBL" id="MPUH01002325">
    <property type="protein sequence ID" value="OMJ65224.1"/>
    <property type="molecule type" value="Genomic_DNA"/>
</dbReference>
<dbReference type="PROSITE" id="PS50053">
    <property type="entry name" value="UBIQUITIN_2"/>
    <property type="match status" value="1"/>
</dbReference>
<dbReference type="PRINTS" id="PR00348">
    <property type="entry name" value="UBIQUITIN"/>
</dbReference>
<comment type="caution">
    <text evidence="2">The sequence shown here is derived from an EMBL/GenBank/DDBJ whole genome shotgun (WGS) entry which is preliminary data.</text>
</comment>
<dbReference type="InterPro" id="IPR050158">
    <property type="entry name" value="Ubiquitin_ubiquitin-like"/>
</dbReference>
<organism evidence="2 3">
    <name type="scientific">Stentor coeruleus</name>
    <dbReference type="NCBI Taxonomy" id="5963"/>
    <lineage>
        <taxon>Eukaryota</taxon>
        <taxon>Sar</taxon>
        <taxon>Alveolata</taxon>
        <taxon>Ciliophora</taxon>
        <taxon>Postciliodesmatophora</taxon>
        <taxon>Heterotrichea</taxon>
        <taxon>Heterotrichida</taxon>
        <taxon>Stentoridae</taxon>
        <taxon>Stentor</taxon>
    </lineage>
</organism>
<dbReference type="InterPro" id="IPR019956">
    <property type="entry name" value="Ubiquitin_dom"/>
</dbReference>
<reference evidence="2 3" key="1">
    <citation type="submission" date="2016-11" db="EMBL/GenBank/DDBJ databases">
        <title>The macronuclear genome of Stentor coeruleus: a giant cell with tiny introns.</title>
        <authorList>
            <person name="Slabodnick M."/>
            <person name="Ruby J.G."/>
            <person name="Reiff S.B."/>
            <person name="Swart E.C."/>
            <person name="Gosai S."/>
            <person name="Prabakaran S."/>
            <person name="Witkowska E."/>
            <person name="Larue G.E."/>
            <person name="Fisher S."/>
            <person name="Freeman R.M."/>
            <person name="Gunawardena J."/>
            <person name="Chu W."/>
            <person name="Stover N.A."/>
            <person name="Gregory B.D."/>
            <person name="Nowacki M."/>
            <person name="Derisi J."/>
            <person name="Roy S.W."/>
            <person name="Marshall W.F."/>
            <person name="Sood P."/>
        </authorList>
    </citation>
    <scope>NUCLEOTIDE SEQUENCE [LARGE SCALE GENOMIC DNA]</scope>
    <source>
        <strain evidence="2">WM001</strain>
    </source>
</reference>
<sequence>MEKPYFVLTLQNEPFQVDFLKENDFAEKIEQKTGILSVSQEYYKSGRKINLQDITNDNINLVGVIDKQIPASRYFISTPSGQVRICIANSEQKTIKNLVFSFHMECKNKNLNYPVDEYSFYYNDEFLPYDYPLSQIPHDSIINLINQPAYPPVTQINITVSTLTGKSIQISLFENSLILDIKTEIQKLEGLPIDQQRLVFAGKQLEDEKLLNEYNIQDESKLYLVLNLRGGGPQVFSFNEMSNEIKLEFSQNAPEWRTVEPGISFIGICENRECVAYNREVISNAGLGVFDINRQAGMMPCPMCKQTLSNAKNCGFFMAEWKFFGIDSNGIERTGNGDAYEYNYTTFLDGDDVQWRVLRIAVRQRDNIF</sequence>